<comment type="subcellular location">
    <subcellularLocation>
        <location evidence="1">Nucleus</location>
    </subcellularLocation>
</comment>
<evidence type="ECO:0000313" key="4">
    <source>
        <dbReference type="EMBL" id="CAB1453668.1"/>
    </source>
</evidence>
<keyword evidence="1" id="KW-0233">DNA recombination</keyword>
<feature type="compositionally biased region" description="Basic residues" evidence="2">
    <location>
        <begin position="56"/>
        <end position="66"/>
    </location>
</feature>
<comment type="subunit">
    <text evidence="1">Component of the SMC5-SMC6 complex.</text>
</comment>
<dbReference type="Proteomes" id="UP001153269">
    <property type="component" value="Unassembled WGS sequence"/>
</dbReference>
<gene>
    <name evidence="4" type="ORF">PLEPLA_LOCUS41424</name>
</gene>
<dbReference type="AlphaFoldDB" id="A0A9N7VQZ8"/>
<comment type="similarity">
    <text evidence="1">Belongs to the NSE4 family.</text>
</comment>
<dbReference type="GO" id="GO:0006310">
    <property type="term" value="P:DNA recombination"/>
    <property type="evidence" value="ECO:0007669"/>
    <property type="project" value="UniProtKB-UniRule"/>
</dbReference>
<keyword evidence="1" id="KW-0539">Nucleus</keyword>
<proteinExistence type="inferred from homology"/>
<dbReference type="Pfam" id="PF15412">
    <property type="entry name" value="Nse4-Nse3_bdg"/>
    <property type="match status" value="1"/>
</dbReference>
<feature type="region of interest" description="Disordered" evidence="2">
    <location>
        <begin position="41"/>
        <end position="113"/>
    </location>
</feature>
<dbReference type="GO" id="GO:0006281">
    <property type="term" value="P:DNA repair"/>
    <property type="evidence" value="ECO:0007669"/>
    <property type="project" value="UniProtKB-UniRule"/>
</dbReference>
<keyword evidence="1" id="KW-0227">DNA damage</keyword>
<dbReference type="EMBL" id="CADEAL010004180">
    <property type="protein sequence ID" value="CAB1453668.1"/>
    <property type="molecule type" value="Genomic_DNA"/>
</dbReference>
<evidence type="ECO:0000259" key="3">
    <source>
        <dbReference type="Pfam" id="PF15412"/>
    </source>
</evidence>
<dbReference type="GO" id="GO:0030915">
    <property type="term" value="C:Smc5-Smc6 complex"/>
    <property type="evidence" value="ECO:0007669"/>
    <property type="project" value="UniProtKB-UniRule"/>
</dbReference>
<evidence type="ECO:0000256" key="1">
    <source>
        <dbReference type="RuleBase" id="RU365071"/>
    </source>
</evidence>
<comment type="caution">
    <text evidence="4">The sequence shown here is derived from an EMBL/GenBank/DDBJ whole genome shotgun (WGS) entry which is preliminary data.</text>
</comment>
<feature type="compositionally biased region" description="Basic and acidic residues" evidence="2">
    <location>
        <begin position="104"/>
        <end position="113"/>
    </location>
</feature>
<reference evidence="4" key="1">
    <citation type="submission" date="2020-03" db="EMBL/GenBank/DDBJ databases">
        <authorList>
            <person name="Weist P."/>
        </authorList>
    </citation>
    <scope>NUCLEOTIDE SEQUENCE</scope>
</reference>
<evidence type="ECO:0000256" key="2">
    <source>
        <dbReference type="SAM" id="MobiDB-lite"/>
    </source>
</evidence>
<dbReference type="PANTHER" id="PTHR16140:SF0">
    <property type="entry name" value="NON-STRUCTURAL MAINTENANCE OF CHROMOSOMES ELEMENT 4"/>
    <property type="match status" value="1"/>
</dbReference>
<feature type="domain" description="Nse4/EID protein Nse3/MAGE-binding" evidence="3">
    <location>
        <begin position="168"/>
        <end position="217"/>
    </location>
</feature>
<comment type="function">
    <text evidence="1">Component of the SMC5-SMC6 complex, that promotes sister chromatid alignment after DNA damage and facilitates double-stranded DNA breaks (DSBs) repair via homologous recombination between sister chromatids.</text>
</comment>
<accession>A0A9N7VQZ8</accession>
<dbReference type="InterPro" id="IPR027786">
    <property type="entry name" value="Nse4/EID"/>
</dbReference>
<keyword evidence="5" id="KW-1185">Reference proteome</keyword>
<dbReference type="InterPro" id="IPR029225">
    <property type="entry name" value="Nse4_Nse3-bd"/>
</dbReference>
<protein>
    <recommendedName>
        <fullName evidence="1">Non-structural maintenance of chromosomes element 4</fullName>
    </recommendedName>
</protein>
<evidence type="ECO:0000313" key="5">
    <source>
        <dbReference type="Proteomes" id="UP001153269"/>
    </source>
</evidence>
<dbReference type="GO" id="GO:0005634">
    <property type="term" value="C:nucleus"/>
    <property type="evidence" value="ECO:0007669"/>
    <property type="project" value="UniProtKB-SubCell"/>
</dbReference>
<name>A0A9N7VQZ8_PLEPL</name>
<organism evidence="4 5">
    <name type="scientific">Pleuronectes platessa</name>
    <name type="common">European plaice</name>
    <dbReference type="NCBI Taxonomy" id="8262"/>
    <lineage>
        <taxon>Eukaryota</taxon>
        <taxon>Metazoa</taxon>
        <taxon>Chordata</taxon>
        <taxon>Craniata</taxon>
        <taxon>Vertebrata</taxon>
        <taxon>Euteleostomi</taxon>
        <taxon>Actinopterygii</taxon>
        <taxon>Neopterygii</taxon>
        <taxon>Teleostei</taxon>
        <taxon>Neoteleostei</taxon>
        <taxon>Acanthomorphata</taxon>
        <taxon>Carangaria</taxon>
        <taxon>Pleuronectiformes</taxon>
        <taxon>Pleuronectoidei</taxon>
        <taxon>Pleuronectidae</taxon>
        <taxon>Pleuronectes</taxon>
    </lineage>
</organism>
<dbReference type="PANTHER" id="PTHR16140">
    <property type="entry name" value="NON-STRUCTURAL MAINTENANCE OF CHROMOSOMES ELEMENT 4"/>
    <property type="match status" value="1"/>
</dbReference>
<sequence>MTTNNDLTVKSVCRKNHTVRGLERHLPVRLSTITEVSSTFDRHAEQRVSLSPPHSAPHRPNMKRSKGGSGDDPPRENGSSGRRRKVELPQSNGDDSDSGYGPTDLRDDGDNDPAARREIRSRYRDLINTVQQSREDMLNPSNNKLTEVLEEANKLFEDVRQAREAALDSQLLVMATDLGKEKASQMFAEGIAFDPAAFTEHLLSFMGLNRLEDGEDEQNGGTVEGYLPQDAWHRVAQEGRGLFQDRTLLPLHDGLVPCRAASSKAKDSATK</sequence>
<keyword evidence="1" id="KW-0234">DNA repair</keyword>